<protein>
    <submittedName>
        <fullName evidence="1">DUF177 domain-containing protein</fullName>
    </submittedName>
</protein>
<keyword evidence="2" id="KW-1185">Reference proteome</keyword>
<name>A0ABV3Y887_9ACTN</name>
<dbReference type="PANTHER" id="PTHR34374">
    <property type="entry name" value="LARGE RIBOSOMAL RNA SUBUNIT ACCUMULATION PROTEIN YCED HOMOLOG 1, CHLOROPLASTIC"/>
    <property type="match status" value="1"/>
</dbReference>
<dbReference type="EMBL" id="JBFSHR010000079">
    <property type="protein sequence ID" value="MEX6430753.1"/>
    <property type="molecule type" value="Genomic_DNA"/>
</dbReference>
<reference evidence="1 2" key="1">
    <citation type="submission" date="2024-07" db="EMBL/GenBank/DDBJ databases">
        <title>Draft Genome Sequence of Ferrimicrobium acidiphilum Strain YE2023, Isolated from a Pulp of Bioleach Reactor.</title>
        <authorList>
            <person name="Elkina Y.A."/>
            <person name="Bulaeva A.G."/>
            <person name="Beletsky A.V."/>
            <person name="Mardanov A.V."/>
        </authorList>
    </citation>
    <scope>NUCLEOTIDE SEQUENCE [LARGE SCALE GENOMIC DNA]</scope>
    <source>
        <strain evidence="1 2">YE2023</strain>
    </source>
</reference>
<dbReference type="PANTHER" id="PTHR34374:SF1">
    <property type="entry name" value="LARGE RIBOSOMAL RNA SUBUNIT ACCUMULATION PROTEIN YCED HOMOLOG 1, CHLOROPLASTIC"/>
    <property type="match status" value="1"/>
</dbReference>
<gene>
    <name evidence="1" type="ORF">AB6A68_13050</name>
</gene>
<dbReference type="Pfam" id="PF02620">
    <property type="entry name" value="YceD"/>
    <property type="match status" value="1"/>
</dbReference>
<dbReference type="Proteomes" id="UP001560267">
    <property type="component" value="Unassembled WGS sequence"/>
</dbReference>
<organism evidence="1 2">
    <name type="scientific">Ferrimicrobium acidiphilum</name>
    <dbReference type="NCBI Taxonomy" id="121039"/>
    <lineage>
        <taxon>Bacteria</taxon>
        <taxon>Bacillati</taxon>
        <taxon>Actinomycetota</taxon>
        <taxon>Acidimicrobiia</taxon>
        <taxon>Acidimicrobiales</taxon>
        <taxon>Acidimicrobiaceae</taxon>
        <taxon>Ferrimicrobium</taxon>
    </lineage>
</organism>
<evidence type="ECO:0000313" key="1">
    <source>
        <dbReference type="EMBL" id="MEX6430753.1"/>
    </source>
</evidence>
<sequence>MRDFELSVSSLLNGVDRATNFVLEGVLPDLYVTSSRVPKDALIRVEGRAEAVGEGILVTWTLSTRYEAECVRCLGAIAGDLEGEARELFVEGDDTEDQYGFRGEVLDLSVAIADLCVLLLPPVPLCRADCKGLCQHCGADLNEGSCGCSQETSDPRWAALDQL</sequence>
<evidence type="ECO:0000313" key="2">
    <source>
        <dbReference type="Proteomes" id="UP001560267"/>
    </source>
</evidence>
<dbReference type="RefSeq" id="WP_298405622.1">
    <property type="nucleotide sequence ID" value="NZ_JBFSHR010000079.1"/>
</dbReference>
<comment type="caution">
    <text evidence="1">The sequence shown here is derived from an EMBL/GenBank/DDBJ whole genome shotgun (WGS) entry which is preliminary data.</text>
</comment>
<proteinExistence type="predicted"/>
<accession>A0ABV3Y887</accession>
<dbReference type="InterPro" id="IPR003772">
    <property type="entry name" value="YceD"/>
</dbReference>